<evidence type="ECO:0000256" key="1">
    <source>
        <dbReference type="ARBA" id="ARBA00023231"/>
    </source>
</evidence>
<accession>A0A2J9V332</accession>
<dbReference type="EMBL" id="LOSJ02000002">
    <property type="protein sequence ID" value="PNM58182.1"/>
    <property type="molecule type" value="Genomic_DNA"/>
</dbReference>
<sequence>MMIFAVPSRAGMPFNHFSKAPSFSVINSSNQQLQAEFAIKNNPSRSCGKKTEILNQLRRYQVEAVVVRQIGQAMLQALFNAGIRVYALPRDVEMSDIVLEQLQPVTELSYGKSSPNKPHRAQGCNHQRKRATLINKLAMPTYRGFSIKRLWKGEE</sequence>
<evidence type="ECO:0000313" key="3">
    <source>
        <dbReference type="EMBL" id="PNM58182.1"/>
    </source>
</evidence>
<dbReference type="Proteomes" id="UP000053748">
    <property type="component" value="Unassembled WGS sequence"/>
</dbReference>
<comment type="caution">
    <text evidence="3">The sequence shown here is derived from an EMBL/GenBank/DDBJ whole genome shotgun (WGS) entry which is preliminary data.</text>
</comment>
<dbReference type="InterPro" id="IPR036105">
    <property type="entry name" value="DiNase_FeMo-co_biosyn_sf"/>
</dbReference>
<dbReference type="AlphaFoldDB" id="A0A2J9V332"/>
<name>A0A2J9V332_VIBMI</name>
<dbReference type="InterPro" id="IPR003731">
    <property type="entry name" value="Di-Nase_FeMo-co_biosynth"/>
</dbReference>
<evidence type="ECO:0000259" key="2">
    <source>
        <dbReference type="Pfam" id="PF02579"/>
    </source>
</evidence>
<feature type="domain" description="Dinitrogenase iron-molybdenum cofactor biosynthesis" evidence="2">
    <location>
        <begin position="15"/>
        <end position="91"/>
    </location>
</feature>
<proteinExistence type="predicted"/>
<dbReference type="Pfam" id="PF02579">
    <property type="entry name" value="Nitro_FeMo-Co"/>
    <property type="match status" value="1"/>
</dbReference>
<gene>
    <name evidence="3" type="ORF">AL544_020075</name>
</gene>
<dbReference type="Gene3D" id="3.30.420.130">
    <property type="entry name" value="Dinitrogenase iron-molybdenum cofactor biosynthesis domain"/>
    <property type="match status" value="1"/>
</dbReference>
<organism evidence="3 4">
    <name type="scientific">Vibrio mimicus</name>
    <dbReference type="NCBI Taxonomy" id="674"/>
    <lineage>
        <taxon>Bacteria</taxon>
        <taxon>Pseudomonadati</taxon>
        <taxon>Pseudomonadota</taxon>
        <taxon>Gammaproteobacteria</taxon>
        <taxon>Vibrionales</taxon>
        <taxon>Vibrionaceae</taxon>
        <taxon>Vibrio</taxon>
    </lineage>
</organism>
<keyword evidence="4" id="KW-1185">Reference proteome</keyword>
<reference evidence="3" key="1">
    <citation type="submission" date="2017-12" db="EMBL/GenBank/DDBJ databases">
        <title>FDA dAtabase for Regulatory Grade micrObial Sequences (FDA-ARGOS): Supporting development and validation of Infectious Disease Dx tests.</title>
        <authorList>
            <person name="Hoffmann M."/>
            <person name="Allard M."/>
            <person name="Evans P."/>
            <person name="Brown E."/>
            <person name="Tallon L.J."/>
            <person name="Sadzewicz L."/>
            <person name="Sengamalay N."/>
            <person name="Ott S."/>
            <person name="Godinez A."/>
            <person name="Nagaraj S."/>
            <person name="Vavikolanu K."/>
            <person name="Aluvathingal J."/>
            <person name="Nadendla S."/>
            <person name="Hobson J."/>
            <person name="Sichtig H."/>
        </authorList>
    </citation>
    <scope>NUCLEOTIDE SEQUENCE [LARGE SCALE GENOMIC DNA]</scope>
    <source>
        <strain evidence="3">FDAARGOS_113</strain>
    </source>
</reference>
<protein>
    <submittedName>
        <fullName evidence="3">Dinitrogenase iron-molybdenum cofactor</fullName>
    </submittedName>
</protein>
<dbReference type="SUPFAM" id="SSF53146">
    <property type="entry name" value="Nitrogenase accessory factor-like"/>
    <property type="match status" value="1"/>
</dbReference>
<keyword evidence="1" id="KW-0535">Nitrogen fixation</keyword>
<dbReference type="STRING" id="674.VM_08205"/>
<dbReference type="OrthoDB" id="6215304at2"/>
<evidence type="ECO:0000313" key="4">
    <source>
        <dbReference type="Proteomes" id="UP000053748"/>
    </source>
</evidence>